<gene>
    <name evidence="1" type="ORF">PVIIG_05910</name>
</gene>
<dbReference type="OrthoDB" id="388548at2759"/>
<organism evidence="1 2">
    <name type="scientific">Plasmodium vivax India VII</name>
    <dbReference type="NCBI Taxonomy" id="1077284"/>
    <lineage>
        <taxon>Eukaryota</taxon>
        <taxon>Sar</taxon>
        <taxon>Alveolata</taxon>
        <taxon>Apicomplexa</taxon>
        <taxon>Aconoidasida</taxon>
        <taxon>Haemosporida</taxon>
        <taxon>Plasmodiidae</taxon>
        <taxon>Plasmodium</taxon>
        <taxon>Plasmodium (Plasmodium)</taxon>
    </lineage>
</organism>
<protein>
    <submittedName>
        <fullName evidence="1">Uncharacterized protein</fullName>
    </submittedName>
</protein>
<name>A0A0J9S1K6_PLAVI</name>
<proteinExistence type="predicted"/>
<accession>A0A0J9S1K6</accession>
<dbReference type="AlphaFoldDB" id="A0A0J9S1K6"/>
<dbReference type="Proteomes" id="UP000053562">
    <property type="component" value="Unassembled WGS sequence"/>
</dbReference>
<evidence type="ECO:0000313" key="1">
    <source>
        <dbReference type="EMBL" id="KMZ76580.1"/>
    </source>
</evidence>
<reference evidence="1 2" key="1">
    <citation type="submission" date="2011-08" db="EMBL/GenBank/DDBJ databases">
        <title>The Genome Sequence of Plasmodium vivax India VII.</title>
        <authorList>
            <consortium name="The Broad Institute Genome Sequencing Platform"/>
            <consortium name="The Broad Institute Genome Sequencing Center for Infectious Disease"/>
            <person name="Neafsey D."/>
            <person name="Carlton J."/>
            <person name="Barnwell J."/>
            <person name="Collins W."/>
            <person name="Escalante A."/>
            <person name="Mullikin J."/>
            <person name="Saul A."/>
            <person name="Guigo R."/>
            <person name="Camara F."/>
            <person name="Young S.K."/>
            <person name="Zeng Q."/>
            <person name="Gargeya S."/>
            <person name="Fitzgerald M."/>
            <person name="Haas B."/>
            <person name="Abouelleil A."/>
            <person name="Alvarado L."/>
            <person name="Arachchi H.M."/>
            <person name="Berlin A."/>
            <person name="Brown A."/>
            <person name="Chapman S.B."/>
            <person name="Chen Z."/>
            <person name="Dunbar C."/>
            <person name="Freedman E."/>
            <person name="Gearin G."/>
            <person name="Gellesch M."/>
            <person name="Goldberg J."/>
            <person name="Griggs A."/>
            <person name="Gujja S."/>
            <person name="Heiman D."/>
            <person name="Howarth C."/>
            <person name="Larson L."/>
            <person name="Lui A."/>
            <person name="MacDonald P.J.P."/>
            <person name="Montmayeur A."/>
            <person name="Murphy C."/>
            <person name="Neiman D."/>
            <person name="Pearson M."/>
            <person name="Priest M."/>
            <person name="Roberts A."/>
            <person name="Saif S."/>
            <person name="Shea T."/>
            <person name="Shenoy N."/>
            <person name="Sisk P."/>
            <person name="Stolte C."/>
            <person name="Sykes S."/>
            <person name="Wortman J."/>
            <person name="Nusbaum C."/>
            <person name="Birren B."/>
        </authorList>
    </citation>
    <scope>NUCLEOTIDE SEQUENCE [LARGE SCALE GENOMIC DNA]</scope>
    <source>
        <strain evidence="1 2">India VII</strain>
    </source>
</reference>
<evidence type="ECO:0000313" key="2">
    <source>
        <dbReference type="Proteomes" id="UP000053562"/>
    </source>
</evidence>
<dbReference type="EMBL" id="KQ234687">
    <property type="protein sequence ID" value="KMZ76580.1"/>
    <property type="molecule type" value="Genomic_DNA"/>
</dbReference>
<sequence length="338" mass="39135">MNRVLFIKNKFALIFNEDNFLFYFYPFLKIIWKKYKYDEDVEESLNNDNIISLCNENTTYGITPSDNQKNACKKLLKNFKLLDNNERIYADHIKWCNNLNNWIYYEINPYKLTDDIVLKILNKAQTKLKELPNYRNCSYRYVKEKAHLEKIIELRIFTDNIKIFQSILKNESSPAYCSCQNFLQDCINIYIDMKESHCSKRGTPSYSEELCEEINQFPYYYGLLTKDSTIIKNIPNIYTRKTKEELLNCQSANEALELQLSLDTPPQTPLSKSDSTISAVPTALGTVAAASSVFLNSGLRKSGGRINNGLHEGYPSELGFDGMEHNLMNSYNIGYEAA</sequence>